<keyword evidence="2" id="KW-1185">Reference proteome</keyword>
<dbReference type="KEGG" id="dmm:dnm_050940"/>
<evidence type="ECO:0000313" key="2">
    <source>
        <dbReference type="Proteomes" id="UP000663722"/>
    </source>
</evidence>
<dbReference type="EMBL" id="CP061800">
    <property type="protein sequence ID" value="QTA89047.1"/>
    <property type="molecule type" value="Genomic_DNA"/>
</dbReference>
<organism evidence="1 2">
    <name type="scientific">Desulfonema magnum</name>
    <dbReference type="NCBI Taxonomy" id="45655"/>
    <lineage>
        <taxon>Bacteria</taxon>
        <taxon>Pseudomonadati</taxon>
        <taxon>Thermodesulfobacteriota</taxon>
        <taxon>Desulfobacteria</taxon>
        <taxon>Desulfobacterales</taxon>
        <taxon>Desulfococcaceae</taxon>
        <taxon>Desulfonema</taxon>
    </lineage>
</organism>
<dbReference type="Proteomes" id="UP000663722">
    <property type="component" value="Chromosome"/>
</dbReference>
<gene>
    <name evidence="1" type="ORF">dnm_050940</name>
</gene>
<accession>A0A975BNZ6</accession>
<sequence>MFKFSDPVRAKSPSFLRKQESIFGRCCASGAVDYCFRRNDRKKLDHRVSAILTGCRLGTCKKFRIKVLYLKYKNVISKVARWHVNLEYQNDENVFS</sequence>
<protein>
    <submittedName>
        <fullName evidence="1">Uncharacterized protein</fullName>
    </submittedName>
</protein>
<reference evidence="1" key="1">
    <citation type="journal article" date="2021" name="Microb. Physiol.">
        <title>Proteogenomic Insights into the Physiology of Marine, Sulfate-Reducing, Filamentous Desulfonema limicola and Desulfonema magnum.</title>
        <authorList>
            <person name="Schnaars V."/>
            <person name="Wohlbrand L."/>
            <person name="Scheve S."/>
            <person name="Hinrichs C."/>
            <person name="Reinhardt R."/>
            <person name="Rabus R."/>
        </authorList>
    </citation>
    <scope>NUCLEOTIDE SEQUENCE</scope>
    <source>
        <strain evidence="1">4be13</strain>
    </source>
</reference>
<proteinExistence type="predicted"/>
<dbReference type="AlphaFoldDB" id="A0A975BNZ6"/>
<evidence type="ECO:0000313" key="1">
    <source>
        <dbReference type="EMBL" id="QTA89047.1"/>
    </source>
</evidence>
<name>A0A975BNZ6_9BACT</name>